<reference evidence="4 5" key="1">
    <citation type="submission" date="2023-03" db="EMBL/GenBank/DDBJ databases">
        <title>Genome sequence of Microbacterium sp. KACC 23027.</title>
        <authorList>
            <person name="Kim S."/>
            <person name="Heo J."/>
            <person name="Kwon S.-W."/>
        </authorList>
    </citation>
    <scope>NUCLEOTIDE SEQUENCE [LARGE SCALE GENOMIC DNA]</scope>
    <source>
        <strain evidence="4 5">KACC 23027</strain>
    </source>
</reference>
<dbReference type="Pfam" id="PF13439">
    <property type="entry name" value="Glyco_transf_4"/>
    <property type="match status" value="1"/>
</dbReference>
<feature type="domain" description="Glycosyltransferase subfamily 4-like N-terminal" evidence="3">
    <location>
        <begin position="23"/>
        <end position="191"/>
    </location>
</feature>
<name>A0ABY8BZ32_9MICO</name>
<dbReference type="Gene3D" id="3.40.50.2000">
    <property type="entry name" value="Glycogen Phosphorylase B"/>
    <property type="match status" value="2"/>
</dbReference>
<accession>A0ABY8BZ32</accession>
<dbReference type="EC" id="2.4.-.-" evidence="4"/>
<evidence type="ECO:0000313" key="5">
    <source>
        <dbReference type="Proteomes" id="UP001214553"/>
    </source>
</evidence>
<dbReference type="Proteomes" id="UP001214553">
    <property type="component" value="Chromosome"/>
</dbReference>
<dbReference type="EMBL" id="CP119108">
    <property type="protein sequence ID" value="WEG09200.1"/>
    <property type="molecule type" value="Genomic_DNA"/>
</dbReference>
<protein>
    <submittedName>
        <fullName evidence="4">Glycosyltransferase</fullName>
        <ecNumber evidence="4">2.4.-.-</ecNumber>
    </submittedName>
</protein>
<dbReference type="SUPFAM" id="SSF53756">
    <property type="entry name" value="UDP-Glycosyltransferase/glycogen phosphorylase"/>
    <property type="match status" value="1"/>
</dbReference>
<keyword evidence="2 4" id="KW-0808">Transferase</keyword>
<gene>
    <name evidence="4" type="ORF">PU630_01150</name>
</gene>
<dbReference type="PANTHER" id="PTHR12526">
    <property type="entry name" value="GLYCOSYLTRANSFERASE"/>
    <property type="match status" value="1"/>
</dbReference>
<dbReference type="PANTHER" id="PTHR12526:SF510">
    <property type="entry name" value="D-INOSITOL 3-PHOSPHATE GLYCOSYLTRANSFERASE"/>
    <property type="match status" value="1"/>
</dbReference>
<keyword evidence="1 4" id="KW-0328">Glycosyltransferase</keyword>
<dbReference type="GO" id="GO:0016757">
    <property type="term" value="F:glycosyltransferase activity"/>
    <property type="evidence" value="ECO:0007669"/>
    <property type="project" value="UniProtKB-KW"/>
</dbReference>
<dbReference type="InterPro" id="IPR028098">
    <property type="entry name" value="Glyco_trans_4-like_N"/>
</dbReference>
<sequence>MRRRPDNTPVRVLAVDHTAGLAGGEVALARLLEEIDRDEYDLRVLVLADGPLVERLGAASIPTAVLPASRALTEAGRDKAASSLLQLAGNAGRTMLLVPRVARAIRGSGADLVVANTLKAAVITAFAAPLAGRRWVWHLHDRIAADYLPAPLVSALRILARMGPRVVVANSVATRRTLPALPDDRVVVAYPAAPASTPLPPRPPKTPTFGLLGRIAPTKGQREFIQAAAIIAENAPEARFVVLGDAMFNDHAFAEEVRALPAVLGVADAVTFAGWVDDPAEALQTLTALVHASPVPEPFGQVVVEGMLAGIPVIATAAGGVPEIVDPDGVAAPVADGVTQTPFGLLVRPGDAAALALAMRYIADHPGEAGDTAARARAMSRERFDIANTARTVQDAWRRALR</sequence>
<evidence type="ECO:0000256" key="1">
    <source>
        <dbReference type="ARBA" id="ARBA00022676"/>
    </source>
</evidence>
<dbReference type="RefSeq" id="WP_275278524.1">
    <property type="nucleotide sequence ID" value="NZ_CP119108.1"/>
</dbReference>
<dbReference type="Pfam" id="PF13692">
    <property type="entry name" value="Glyco_trans_1_4"/>
    <property type="match status" value="1"/>
</dbReference>
<keyword evidence="5" id="KW-1185">Reference proteome</keyword>
<organism evidence="4 5">
    <name type="scientific">Microbacterium horticulturae</name>
    <dbReference type="NCBI Taxonomy" id="3028316"/>
    <lineage>
        <taxon>Bacteria</taxon>
        <taxon>Bacillati</taxon>
        <taxon>Actinomycetota</taxon>
        <taxon>Actinomycetes</taxon>
        <taxon>Micrococcales</taxon>
        <taxon>Microbacteriaceae</taxon>
        <taxon>Microbacterium</taxon>
    </lineage>
</organism>
<evidence type="ECO:0000313" key="4">
    <source>
        <dbReference type="EMBL" id="WEG09200.1"/>
    </source>
</evidence>
<evidence type="ECO:0000259" key="3">
    <source>
        <dbReference type="Pfam" id="PF13439"/>
    </source>
</evidence>
<evidence type="ECO:0000256" key="2">
    <source>
        <dbReference type="ARBA" id="ARBA00022679"/>
    </source>
</evidence>
<proteinExistence type="predicted"/>